<dbReference type="RefSeq" id="WP_004012573.1">
    <property type="nucleotide sequence ID" value="NZ_CAMPNB010000003.1"/>
</dbReference>
<organism evidence="1 2">
    <name type="scientific">Mobiluncus mulieris</name>
    <dbReference type="NCBI Taxonomy" id="2052"/>
    <lineage>
        <taxon>Bacteria</taxon>
        <taxon>Bacillati</taxon>
        <taxon>Actinomycetota</taxon>
        <taxon>Actinomycetes</taxon>
        <taxon>Actinomycetales</taxon>
        <taxon>Actinomycetaceae</taxon>
        <taxon>Mobiluncus</taxon>
    </lineage>
</organism>
<gene>
    <name evidence="1" type="ORF">HHJ74_10260</name>
</gene>
<accession>A0A2J9KQM6</accession>
<protein>
    <submittedName>
        <fullName evidence="1">Uncharacterized protein</fullName>
    </submittedName>
</protein>
<dbReference type="OrthoDB" id="1624905at2"/>
<name>A0A2J9KQM6_9ACTO</name>
<dbReference type="AlphaFoldDB" id="A0A2J9KQM6"/>
<evidence type="ECO:0000313" key="1">
    <source>
        <dbReference type="EMBL" id="NMW94051.1"/>
    </source>
</evidence>
<proteinExistence type="predicted"/>
<reference evidence="1 2" key="1">
    <citation type="submission" date="2020-04" db="EMBL/GenBank/DDBJ databases">
        <title>Antimicrobial susceptibility and clonality of vaginal-derived multi-drug resistant Mobiluncus isolates in China.</title>
        <authorList>
            <person name="Zhang X."/>
        </authorList>
    </citation>
    <scope>NUCLEOTIDE SEQUENCE [LARGE SCALE GENOMIC DNA]</scope>
    <source>
        <strain evidence="1 2">7</strain>
    </source>
</reference>
<dbReference type="Proteomes" id="UP000582487">
    <property type="component" value="Unassembled WGS sequence"/>
</dbReference>
<dbReference type="Pfam" id="PF10112">
    <property type="entry name" value="Halogen_Hydrol"/>
    <property type="match status" value="1"/>
</dbReference>
<dbReference type="EMBL" id="JABCUV010000015">
    <property type="protein sequence ID" value="NMW94051.1"/>
    <property type="molecule type" value="Genomic_DNA"/>
</dbReference>
<comment type="caution">
    <text evidence="1">The sequence shown here is derived from an EMBL/GenBank/DDBJ whole genome shotgun (WGS) entry which is preliminary data.</text>
</comment>
<dbReference type="InterPro" id="IPR018770">
    <property type="entry name" value="ChloroindolylP_hydrolase"/>
</dbReference>
<sequence>MSFLFALLAAVLFAVLYAGFKVAWWVSLGVSVVAFAVLRFMRSQRKKRRKLVLDEAALNQRLKDIEVSARRSVLEIQKNAFRMRGFRKEASRLAKLSKQILSYVKTDSAALSKSEHFLEYYFPMLAKTMANYTLLSKAELEPEKHALIEKSTKESLDYLEAIFQKQLAAYHNNQILELEAQSELLEKTVKLGGEL</sequence>
<evidence type="ECO:0000313" key="2">
    <source>
        <dbReference type="Proteomes" id="UP000582487"/>
    </source>
</evidence>